<keyword evidence="3" id="KW-1185">Reference proteome</keyword>
<dbReference type="InterPro" id="IPR022085">
    <property type="entry name" value="OpdG"/>
</dbReference>
<organism evidence="2 3">
    <name type="scientific">Aspergillus clavatus (strain ATCC 1007 / CBS 513.65 / DSM 816 / NCTC 3887 / NRRL 1 / QM 1276 / 107)</name>
    <dbReference type="NCBI Taxonomy" id="344612"/>
    <lineage>
        <taxon>Eukaryota</taxon>
        <taxon>Fungi</taxon>
        <taxon>Dikarya</taxon>
        <taxon>Ascomycota</taxon>
        <taxon>Pezizomycotina</taxon>
        <taxon>Eurotiomycetes</taxon>
        <taxon>Eurotiomycetidae</taxon>
        <taxon>Eurotiales</taxon>
        <taxon>Aspergillaceae</taxon>
        <taxon>Aspergillus</taxon>
        <taxon>Aspergillus subgen. Fumigati</taxon>
    </lineage>
</organism>
<dbReference type="RefSeq" id="XP_001271533.1">
    <property type="nucleotide sequence ID" value="XM_001271532.1"/>
</dbReference>
<dbReference type="HOGENOM" id="CLU_1086222_0_0_1"/>
<dbReference type="EMBL" id="DS027054">
    <property type="protein sequence ID" value="EAW10107.1"/>
    <property type="molecule type" value="Genomic_DNA"/>
</dbReference>
<sequence>MPPNTDTDTDTDTDNATDKYTPLLTTALTTPRSTTRPDQPSPPQTTLLHTLESTLQSQPEEGKESALSQQTTAFLAAYPHGYPRAQWQNLISFLAFATKARLVALEDTAVRMLHAALERHADEEEGDGEGLRVLISCAAVWALVMGEELWERRGVGDEYELDGQGVGEERISRETWRLWIDRFQFVSLREDLDISTRELAAGAAAVMLRVG</sequence>
<name>A1CGV2_ASPCL</name>
<accession>A1CGV2</accession>
<feature type="compositionally biased region" description="Low complexity" evidence="1">
    <location>
        <begin position="21"/>
        <end position="37"/>
    </location>
</feature>
<dbReference type="PANTHER" id="PTHR38797">
    <property type="entry name" value="NUCLEAR PORE COMPLEX PROTEIN NUP85-RELATED"/>
    <property type="match status" value="1"/>
</dbReference>
<proteinExistence type="predicted"/>
<protein>
    <submittedName>
        <fullName evidence="2">Uncharacterized protein</fullName>
    </submittedName>
</protein>
<reference evidence="2 3" key="1">
    <citation type="journal article" date="2008" name="PLoS Genet.">
        <title>Genomic islands in the pathogenic filamentous fungus Aspergillus fumigatus.</title>
        <authorList>
            <person name="Fedorova N.D."/>
            <person name="Khaldi N."/>
            <person name="Joardar V.S."/>
            <person name="Maiti R."/>
            <person name="Amedeo P."/>
            <person name="Anderson M.J."/>
            <person name="Crabtree J."/>
            <person name="Silva J.C."/>
            <person name="Badger J.H."/>
            <person name="Albarraq A."/>
            <person name="Angiuoli S."/>
            <person name="Bussey H."/>
            <person name="Bowyer P."/>
            <person name="Cotty P.J."/>
            <person name="Dyer P.S."/>
            <person name="Egan A."/>
            <person name="Galens K."/>
            <person name="Fraser-Liggett C.M."/>
            <person name="Haas B.J."/>
            <person name="Inman J.M."/>
            <person name="Kent R."/>
            <person name="Lemieux S."/>
            <person name="Malavazi I."/>
            <person name="Orvis J."/>
            <person name="Roemer T."/>
            <person name="Ronning C.M."/>
            <person name="Sundaram J.P."/>
            <person name="Sutton G."/>
            <person name="Turner G."/>
            <person name="Venter J.C."/>
            <person name="White O.R."/>
            <person name="Whitty B.R."/>
            <person name="Youngman P."/>
            <person name="Wolfe K.H."/>
            <person name="Goldman G.H."/>
            <person name="Wortman J.R."/>
            <person name="Jiang B."/>
            <person name="Denning D.W."/>
            <person name="Nierman W.C."/>
        </authorList>
    </citation>
    <scope>NUCLEOTIDE SEQUENCE [LARGE SCALE GENOMIC DNA]</scope>
    <source>
        <strain evidence="3">ATCC 1007 / CBS 513.65 / DSM 816 / NCTC 3887 / NRRL 1</strain>
    </source>
</reference>
<dbReference type="Proteomes" id="UP000006701">
    <property type="component" value="Unassembled WGS sequence"/>
</dbReference>
<dbReference type="KEGG" id="act:ACLA_045720"/>
<feature type="region of interest" description="Disordered" evidence="1">
    <location>
        <begin position="1"/>
        <end position="46"/>
    </location>
</feature>
<dbReference type="OrthoDB" id="3350591at2759"/>
<evidence type="ECO:0000313" key="3">
    <source>
        <dbReference type="Proteomes" id="UP000006701"/>
    </source>
</evidence>
<dbReference type="InterPro" id="IPR053204">
    <property type="entry name" value="Oxopyrrolidines_Biosynth-assoc"/>
</dbReference>
<dbReference type="OMA" id="WIDRFQF"/>
<evidence type="ECO:0000313" key="2">
    <source>
        <dbReference type="EMBL" id="EAW10107.1"/>
    </source>
</evidence>
<dbReference type="Pfam" id="PF12311">
    <property type="entry name" value="DUF3632"/>
    <property type="match status" value="1"/>
</dbReference>
<dbReference type="VEuPathDB" id="FungiDB:ACLA_045720"/>
<evidence type="ECO:0000256" key="1">
    <source>
        <dbReference type="SAM" id="MobiDB-lite"/>
    </source>
</evidence>
<dbReference type="STRING" id="344612.A1CGV2"/>
<dbReference type="AlphaFoldDB" id="A1CGV2"/>
<dbReference type="GeneID" id="4704113"/>
<dbReference type="PANTHER" id="PTHR38797:SF4">
    <property type="entry name" value="NUCLEAR PORE COMPLEX PROTEIN NUP85"/>
    <property type="match status" value="1"/>
</dbReference>
<gene>
    <name evidence="2" type="ORF">ACLA_045720</name>
</gene>